<dbReference type="Gene3D" id="3.30.420.10">
    <property type="entry name" value="Ribonuclease H-like superfamily/Ribonuclease H"/>
    <property type="match status" value="1"/>
</dbReference>
<keyword evidence="2" id="KW-1185">Reference proteome</keyword>
<evidence type="ECO:0000313" key="2">
    <source>
        <dbReference type="Proteomes" id="UP000502823"/>
    </source>
</evidence>
<dbReference type="EMBL" id="BLKM01001294">
    <property type="protein sequence ID" value="GFG39956.1"/>
    <property type="molecule type" value="Genomic_DNA"/>
</dbReference>
<sequence>HLQHDNVRPSTALHTVRQVQDLKLEMLHHTPYSSDLAPSGFHLFWPLKNAVRGSHFRSDEE</sequence>
<name>A0A6L2Q5E1_COPFO</name>
<gene>
    <name evidence="1" type="ORF">Cfor_09013</name>
</gene>
<dbReference type="PANTHER" id="PTHR46060:SF1">
    <property type="entry name" value="MARINER MOS1 TRANSPOSASE-LIKE PROTEIN"/>
    <property type="match status" value="1"/>
</dbReference>
<feature type="non-terminal residue" evidence="1">
    <location>
        <position position="61"/>
    </location>
</feature>
<reference evidence="2" key="1">
    <citation type="submission" date="2020-01" db="EMBL/GenBank/DDBJ databases">
        <title>Draft genome sequence of the Termite Coptotermes fromosanus.</title>
        <authorList>
            <person name="Itakura S."/>
            <person name="Yosikawa Y."/>
            <person name="Umezawa K."/>
        </authorList>
    </citation>
    <scope>NUCLEOTIDE SEQUENCE [LARGE SCALE GENOMIC DNA]</scope>
</reference>
<dbReference type="Proteomes" id="UP000502823">
    <property type="component" value="Unassembled WGS sequence"/>
</dbReference>
<dbReference type="GO" id="GO:0003676">
    <property type="term" value="F:nucleic acid binding"/>
    <property type="evidence" value="ECO:0007669"/>
    <property type="project" value="InterPro"/>
</dbReference>
<comment type="caution">
    <text evidence="1">The sequence shown here is derived from an EMBL/GenBank/DDBJ whole genome shotgun (WGS) entry which is preliminary data.</text>
</comment>
<protein>
    <recommendedName>
        <fullName evidence="3">Tc1-like transposase DDE domain-containing protein</fullName>
    </recommendedName>
</protein>
<dbReference type="InterPro" id="IPR036397">
    <property type="entry name" value="RNaseH_sf"/>
</dbReference>
<dbReference type="PANTHER" id="PTHR46060">
    <property type="entry name" value="MARINER MOS1 TRANSPOSASE-LIKE PROTEIN"/>
    <property type="match status" value="1"/>
</dbReference>
<dbReference type="InParanoid" id="A0A6L2Q5E1"/>
<organism evidence="1 2">
    <name type="scientific">Coptotermes formosanus</name>
    <name type="common">Formosan subterranean termite</name>
    <dbReference type="NCBI Taxonomy" id="36987"/>
    <lineage>
        <taxon>Eukaryota</taxon>
        <taxon>Metazoa</taxon>
        <taxon>Ecdysozoa</taxon>
        <taxon>Arthropoda</taxon>
        <taxon>Hexapoda</taxon>
        <taxon>Insecta</taxon>
        <taxon>Pterygota</taxon>
        <taxon>Neoptera</taxon>
        <taxon>Polyneoptera</taxon>
        <taxon>Dictyoptera</taxon>
        <taxon>Blattodea</taxon>
        <taxon>Blattoidea</taxon>
        <taxon>Termitoidae</taxon>
        <taxon>Rhinotermitidae</taxon>
        <taxon>Coptotermes</taxon>
    </lineage>
</organism>
<dbReference type="AlphaFoldDB" id="A0A6L2Q5E1"/>
<evidence type="ECO:0008006" key="3">
    <source>
        <dbReference type="Google" id="ProtNLM"/>
    </source>
</evidence>
<dbReference type="OrthoDB" id="6437521at2759"/>
<accession>A0A6L2Q5E1</accession>
<feature type="non-terminal residue" evidence="1">
    <location>
        <position position="1"/>
    </location>
</feature>
<evidence type="ECO:0000313" key="1">
    <source>
        <dbReference type="EMBL" id="GFG39956.1"/>
    </source>
</evidence>
<dbReference type="InterPro" id="IPR052709">
    <property type="entry name" value="Transposase-MT_Hybrid"/>
</dbReference>
<proteinExistence type="predicted"/>